<dbReference type="Proteomes" id="UP001583186">
    <property type="component" value="Unassembled WGS sequence"/>
</dbReference>
<evidence type="ECO:0000313" key="5">
    <source>
        <dbReference type="EMBL" id="KAL1897100.1"/>
    </source>
</evidence>
<dbReference type="Gene3D" id="1.20.5.170">
    <property type="match status" value="1"/>
</dbReference>
<proteinExistence type="inferred from homology"/>
<feature type="region of interest" description="Disordered" evidence="3">
    <location>
        <begin position="43"/>
        <end position="71"/>
    </location>
</feature>
<evidence type="ECO:0000313" key="6">
    <source>
        <dbReference type="Proteomes" id="UP001583186"/>
    </source>
</evidence>
<name>A0ABR3Z8X0_9PEZI</name>
<sequence length="200" mass="22363">MPNWRDEYMSSIEAADATDPANSLLIAACATLQDQVAALQAENELLRSSPGTAAPTSERRDDGDTGPGTPDAQLRVDLAEALRSQGKFQSRLKAAEEELETLRTKTKSDARSIRSMTAERNALQIKVRDRDEELRGKSKLVEDVQDELIALNLQLNIAEQQRDKIKKENKDLVDRWMRRMGQEAEAMNLANEPFIAKKSP</sequence>
<evidence type="ECO:0000256" key="3">
    <source>
        <dbReference type="SAM" id="MobiDB-lite"/>
    </source>
</evidence>
<feature type="domain" description="Autophagy-related protein 16" evidence="4">
    <location>
        <begin position="7"/>
        <end position="188"/>
    </location>
</feature>
<accession>A0ABR3Z8X0</accession>
<feature type="coiled-coil region" evidence="2">
    <location>
        <begin position="78"/>
        <end position="105"/>
    </location>
</feature>
<reference evidence="5 6" key="1">
    <citation type="journal article" date="2024" name="IMA Fungus">
        <title>IMA Genome - F19 : A genome assembly and annotation guide to empower mycologists, including annotated draft genome sequences of Ceratocystis pirilliformis, Diaporthe australafricana, Fusarium ophioides, Paecilomyces lecythidis, and Sporothrix stenoceras.</title>
        <authorList>
            <person name="Aylward J."/>
            <person name="Wilson A.M."/>
            <person name="Visagie C.M."/>
            <person name="Spraker J."/>
            <person name="Barnes I."/>
            <person name="Buitendag C."/>
            <person name="Ceriani C."/>
            <person name="Del Mar Angel L."/>
            <person name="du Plessis D."/>
            <person name="Fuchs T."/>
            <person name="Gasser K."/>
            <person name="Kramer D."/>
            <person name="Li W."/>
            <person name="Munsamy K."/>
            <person name="Piso A."/>
            <person name="Price J.L."/>
            <person name="Sonnekus B."/>
            <person name="Thomas C."/>
            <person name="van der Nest A."/>
            <person name="van Dijk A."/>
            <person name="van Heerden A."/>
            <person name="van Vuuren N."/>
            <person name="Yilmaz N."/>
            <person name="Duong T.A."/>
            <person name="van der Merwe N.A."/>
            <person name="Wingfield M.J."/>
            <person name="Wingfield B.D."/>
        </authorList>
    </citation>
    <scope>NUCLEOTIDE SEQUENCE [LARGE SCALE GENOMIC DNA]</scope>
    <source>
        <strain evidence="5 6">CMW 5346</strain>
    </source>
</reference>
<keyword evidence="6" id="KW-1185">Reference proteome</keyword>
<evidence type="ECO:0000256" key="2">
    <source>
        <dbReference type="SAM" id="Coils"/>
    </source>
</evidence>
<keyword evidence="2" id="KW-0175">Coiled coil</keyword>
<dbReference type="CDD" id="cd22887">
    <property type="entry name" value="Atg16_CCD"/>
    <property type="match status" value="1"/>
</dbReference>
<dbReference type="EMBL" id="JAWCUI010000020">
    <property type="protein sequence ID" value="KAL1897100.1"/>
    <property type="molecule type" value="Genomic_DNA"/>
</dbReference>
<gene>
    <name evidence="5" type="primary">ATG16</name>
    <name evidence="5" type="ORF">Sste5346_004305</name>
</gene>
<feature type="coiled-coil region" evidence="2">
    <location>
        <begin position="141"/>
        <end position="175"/>
    </location>
</feature>
<organism evidence="5 6">
    <name type="scientific">Sporothrix stenoceras</name>
    <dbReference type="NCBI Taxonomy" id="5173"/>
    <lineage>
        <taxon>Eukaryota</taxon>
        <taxon>Fungi</taxon>
        <taxon>Dikarya</taxon>
        <taxon>Ascomycota</taxon>
        <taxon>Pezizomycotina</taxon>
        <taxon>Sordariomycetes</taxon>
        <taxon>Sordariomycetidae</taxon>
        <taxon>Ophiostomatales</taxon>
        <taxon>Ophiostomataceae</taxon>
        <taxon>Sporothrix</taxon>
    </lineage>
</organism>
<protein>
    <submittedName>
        <fullName evidence="5">Autophagy protein 16, interacts with Atg12p-Atg5p</fullName>
    </submittedName>
</protein>
<dbReference type="Pfam" id="PF08614">
    <property type="entry name" value="ATG16"/>
    <property type="match status" value="1"/>
</dbReference>
<comment type="similarity">
    <text evidence="1">Belongs to the ATG16 family.</text>
</comment>
<dbReference type="InterPro" id="IPR013923">
    <property type="entry name" value="Autophagy-rel_prot_16_dom"/>
</dbReference>
<evidence type="ECO:0000256" key="1">
    <source>
        <dbReference type="ARBA" id="ARBA00005331"/>
    </source>
</evidence>
<comment type="caution">
    <text evidence="5">The sequence shown here is derived from an EMBL/GenBank/DDBJ whole genome shotgun (WGS) entry which is preliminary data.</text>
</comment>
<evidence type="ECO:0000259" key="4">
    <source>
        <dbReference type="Pfam" id="PF08614"/>
    </source>
</evidence>